<dbReference type="CDD" id="cd20071">
    <property type="entry name" value="SET_SMYD"/>
    <property type="match status" value="1"/>
</dbReference>
<evidence type="ECO:0000259" key="1">
    <source>
        <dbReference type="PROSITE" id="PS50280"/>
    </source>
</evidence>
<feature type="domain" description="SET" evidence="1">
    <location>
        <begin position="72"/>
        <end position="249"/>
    </location>
</feature>
<accession>F0W5T3</accession>
<proteinExistence type="predicted"/>
<organism evidence="2">
    <name type="scientific">Albugo laibachii Nc14</name>
    <dbReference type="NCBI Taxonomy" id="890382"/>
    <lineage>
        <taxon>Eukaryota</taxon>
        <taxon>Sar</taxon>
        <taxon>Stramenopiles</taxon>
        <taxon>Oomycota</taxon>
        <taxon>Peronosporomycetes</taxon>
        <taxon>Albuginales</taxon>
        <taxon>Albuginaceae</taxon>
        <taxon>Albugo</taxon>
    </lineage>
</organism>
<sequence>MPQSSAVQEAFDLFDGDDSDSESDHLTTKSGSCILYIDPTVSMDTIKALDTDKKSFEIDHSPWPHIPPLYSNSIRLRIDCTDIGGHRGYIATEDLEPGTLILMENVHVPWPNDATKDDPLFLAEALKSILQHSDQESVRKDLGHLYPRTLEDLPTYLLYAGRNKFSCILKELCTKYSEKNLIEDDLLQSIFSMQCNAFHSGVFLYCSLLNHDCNPNCVKFIPAESNDSISQVRVTKRICKGQPLTISYLYPREQPRLQRRRILKNQFGFECTCNLCQRGDSELQAPSSTSLIDREVQLVEIEDRVSRCEVLATRKEKSASHVLDTALDILSDALEIVAHDHFVLIRMYKLVGDCYEGILKAESKSSMECTALFVRSNYELLGLQRQYLGDSHVDLATTLNDLSQGIQLSLSHDVDMLLKEFPEWDNFRQVSIIENQYRQEYMRIKRLYD</sequence>
<dbReference type="PANTHER" id="PTHR12197:SF292">
    <property type="entry name" value="SET DOMAIN-CONTAINING PROTEIN"/>
    <property type="match status" value="1"/>
</dbReference>
<dbReference type="EMBL" id="FR824067">
    <property type="protein sequence ID" value="CCA16474.1"/>
    <property type="molecule type" value="Genomic_DNA"/>
</dbReference>
<reference evidence="2" key="2">
    <citation type="submission" date="2011-02" db="EMBL/GenBank/DDBJ databases">
        <authorList>
            <person name="MacLean D."/>
        </authorList>
    </citation>
    <scope>NUCLEOTIDE SEQUENCE</scope>
</reference>
<dbReference type="InterPro" id="IPR001214">
    <property type="entry name" value="SET_dom"/>
</dbReference>
<evidence type="ECO:0000313" key="2">
    <source>
        <dbReference type="EMBL" id="CCA16474.1"/>
    </source>
</evidence>
<dbReference type="Gene3D" id="1.25.40.10">
    <property type="entry name" value="Tetratricopeptide repeat domain"/>
    <property type="match status" value="1"/>
</dbReference>
<dbReference type="SUPFAM" id="SSF82199">
    <property type="entry name" value="SET domain"/>
    <property type="match status" value="1"/>
</dbReference>
<dbReference type="InterPro" id="IPR050869">
    <property type="entry name" value="H3K4_H4K5_MeTrfase"/>
</dbReference>
<dbReference type="SMART" id="SM00317">
    <property type="entry name" value="SET"/>
    <property type="match status" value="1"/>
</dbReference>
<dbReference type="InterPro" id="IPR011990">
    <property type="entry name" value="TPR-like_helical_dom_sf"/>
</dbReference>
<dbReference type="PROSITE" id="PS50280">
    <property type="entry name" value="SET"/>
    <property type="match status" value="1"/>
</dbReference>
<protein>
    <submittedName>
        <fullName evidence="2">Uncharacterized protein AlNc14C22G2248</fullName>
    </submittedName>
</protein>
<dbReference type="Gene3D" id="2.170.270.10">
    <property type="entry name" value="SET domain"/>
    <property type="match status" value="1"/>
</dbReference>
<dbReference type="PANTHER" id="PTHR12197">
    <property type="entry name" value="HISTONE-LYSINE N-METHYLTRANSFERASE SMYD"/>
    <property type="match status" value="1"/>
</dbReference>
<gene>
    <name evidence="2" type="primary">AlNc14C22G2248</name>
    <name evidence="2" type="ORF">ALNC14_026170</name>
</gene>
<dbReference type="AlphaFoldDB" id="F0W5T3"/>
<dbReference type="Pfam" id="PF00856">
    <property type="entry name" value="SET"/>
    <property type="match status" value="1"/>
</dbReference>
<name>F0W5T3_9STRA</name>
<dbReference type="HOGENOM" id="CLU_578079_0_0_1"/>
<dbReference type="InterPro" id="IPR046341">
    <property type="entry name" value="SET_dom_sf"/>
</dbReference>
<reference evidence="2" key="1">
    <citation type="journal article" date="2011" name="PLoS Biol.">
        <title>Gene gain and loss during evolution of obligate parasitism in the white rust pathogen of Arabidopsis thaliana.</title>
        <authorList>
            <person name="Kemen E."/>
            <person name="Gardiner A."/>
            <person name="Schultz-Larsen T."/>
            <person name="Kemen A.C."/>
            <person name="Balmuth A.L."/>
            <person name="Robert-Seilaniantz A."/>
            <person name="Bailey K."/>
            <person name="Holub E."/>
            <person name="Studholme D.J."/>
            <person name="Maclean D."/>
            <person name="Jones J.D."/>
        </authorList>
    </citation>
    <scope>NUCLEOTIDE SEQUENCE</scope>
</reference>